<evidence type="ECO:0000256" key="1">
    <source>
        <dbReference type="ARBA" id="ARBA00005234"/>
    </source>
</evidence>
<gene>
    <name evidence="6" type="ORF">CYMTET_40909</name>
</gene>
<feature type="compositionally biased region" description="Basic and acidic residues" evidence="4">
    <location>
        <begin position="67"/>
        <end position="80"/>
    </location>
</feature>
<accession>A0AAE0C857</accession>
<dbReference type="AlphaFoldDB" id="A0AAE0C857"/>
<reference evidence="6 7" key="1">
    <citation type="journal article" date="2015" name="Genome Biol. Evol.">
        <title>Comparative Genomics of a Bacterivorous Green Alga Reveals Evolutionary Causalities and Consequences of Phago-Mixotrophic Mode of Nutrition.</title>
        <authorList>
            <person name="Burns J.A."/>
            <person name="Paasch A."/>
            <person name="Narechania A."/>
            <person name="Kim E."/>
        </authorList>
    </citation>
    <scope>NUCLEOTIDE SEQUENCE [LARGE SCALE GENOMIC DNA]</scope>
    <source>
        <strain evidence="6 7">PLY_AMNH</strain>
    </source>
</reference>
<evidence type="ECO:0000313" key="6">
    <source>
        <dbReference type="EMBL" id="KAK3249629.1"/>
    </source>
</evidence>
<sequence length="434" mass="48796">MQVIDIAFEDIKQHIQTYYQPGIGGDGDDGDDGDGGDGRGNGGDEGEGGDRGDEGDDGDRGDDGDDDIHNDGWYRLRGDDTNPVEFENEDYDDDGLQGDNVPIARRAYDLNQVSLVARLIRVILNPANPRSNNANWNALVDFARDALQRVATDAVQNFTEDVFKGWLNSIVDNFNAILNIVLLNPSGGVIASHRYFNQFLEEYRPVVSQINTFLQRTVGRKIFKVRGDNHCLLHAYIFSHVMSPENRQSIQPDFDGFAASDEELRILRANLVAEMELLNMRAESIILVRDGQYLEEEAIQALAVLAQRDIYLYTYTEDQISSTDPIQSVGLRGFSIGMGPNNNVDESQIKFWYVRDLPKQNSAYDCGVFTCIYANYITRGHACVDDTSEVHENNATTVKLRDGDPLHNLHADYMPFIRKRIHYEILTGKLTDEL</sequence>
<dbReference type="SUPFAM" id="SSF54001">
    <property type="entry name" value="Cysteine proteinases"/>
    <property type="match status" value="1"/>
</dbReference>
<evidence type="ECO:0000256" key="3">
    <source>
        <dbReference type="ARBA" id="ARBA00022801"/>
    </source>
</evidence>
<comment type="caution">
    <text evidence="6">The sequence shown here is derived from an EMBL/GenBank/DDBJ whole genome shotgun (WGS) entry which is preliminary data.</text>
</comment>
<keyword evidence="7" id="KW-1185">Reference proteome</keyword>
<dbReference type="Gene3D" id="1.10.418.20">
    <property type="match status" value="1"/>
</dbReference>
<organism evidence="6 7">
    <name type="scientific">Cymbomonas tetramitiformis</name>
    <dbReference type="NCBI Taxonomy" id="36881"/>
    <lineage>
        <taxon>Eukaryota</taxon>
        <taxon>Viridiplantae</taxon>
        <taxon>Chlorophyta</taxon>
        <taxon>Pyramimonadophyceae</taxon>
        <taxon>Pyramimonadales</taxon>
        <taxon>Pyramimonadaceae</taxon>
        <taxon>Cymbomonas</taxon>
    </lineage>
</organism>
<feature type="domain" description="Ubiquitin-like protease family profile" evidence="5">
    <location>
        <begin position="342"/>
        <end position="395"/>
    </location>
</feature>
<evidence type="ECO:0000313" key="7">
    <source>
        <dbReference type="Proteomes" id="UP001190700"/>
    </source>
</evidence>
<proteinExistence type="inferred from homology"/>
<feature type="region of interest" description="Disordered" evidence="4">
    <location>
        <begin position="19"/>
        <end position="95"/>
    </location>
</feature>
<dbReference type="InterPro" id="IPR038765">
    <property type="entry name" value="Papain-like_cys_pep_sf"/>
</dbReference>
<comment type="similarity">
    <text evidence="1">Belongs to the peptidase C48 family.</text>
</comment>
<feature type="compositionally biased region" description="Acidic residues" evidence="4">
    <location>
        <begin position="86"/>
        <end position="95"/>
    </location>
</feature>
<dbReference type="Proteomes" id="UP001190700">
    <property type="component" value="Unassembled WGS sequence"/>
</dbReference>
<evidence type="ECO:0000256" key="2">
    <source>
        <dbReference type="ARBA" id="ARBA00022670"/>
    </source>
</evidence>
<feature type="compositionally biased region" description="Acidic residues" evidence="4">
    <location>
        <begin position="53"/>
        <end position="66"/>
    </location>
</feature>
<dbReference type="Pfam" id="PF02902">
    <property type="entry name" value="Peptidase_C48"/>
    <property type="match status" value="1"/>
</dbReference>
<protein>
    <recommendedName>
        <fullName evidence="5">Ubiquitin-like protease family profile domain-containing protein</fullName>
    </recommendedName>
</protein>
<name>A0AAE0C857_9CHLO</name>
<dbReference type="GO" id="GO:0008234">
    <property type="term" value="F:cysteine-type peptidase activity"/>
    <property type="evidence" value="ECO:0007669"/>
    <property type="project" value="InterPro"/>
</dbReference>
<keyword evidence="3" id="KW-0378">Hydrolase</keyword>
<evidence type="ECO:0000256" key="4">
    <source>
        <dbReference type="SAM" id="MobiDB-lite"/>
    </source>
</evidence>
<keyword evidence="2" id="KW-0645">Protease</keyword>
<dbReference type="InterPro" id="IPR003653">
    <property type="entry name" value="Peptidase_C48_C"/>
</dbReference>
<dbReference type="EMBL" id="LGRX02027229">
    <property type="protein sequence ID" value="KAK3249629.1"/>
    <property type="molecule type" value="Genomic_DNA"/>
</dbReference>
<evidence type="ECO:0000259" key="5">
    <source>
        <dbReference type="Pfam" id="PF02902"/>
    </source>
</evidence>
<dbReference type="GO" id="GO:0006508">
    <property type="term" value="P:proteolysis"/>
    <property type="evidence" value="ECO:0007669"/>
    <property type="project" value="UniProtKB-KW"/>
</dbReference>
<feature type="compositionally biased region" description="Acidic residues" evidence="4">
    <location>
        <begin position="26"/>
        <end position="35"/>
    </location>
</feature>